<dbReference type="GO" id="GO:0016020">
    <property type="term" value="C:membrane"/>
    <property type="evidence" value="ECO:0007669"/>
    <property type="project" value="InterPro"/>
</dbReference>
<dbReference type="Proteomes" id="UP000317648">
    <property type="component" value="Chromosome"/>
</dbReference>
<proteinExistence type="predicted"/>
<dbReference type="Gene3D" id="3.40.50.11350">
    <property type="match status" value="1"/>
</dbReference>
<keyword evidence="5" id="KW-1185">Reference proteome</keyword>
<dbReference type="GO" id="GO:0005975">
    <property type="term" value="P:carbohydrate metabolic process"/>
    <property type="evidence" value="ECO:0007669"/>
    <property type="project" value="InterPro"/>
</dbReference>
<evidence type="ECO:0000313" key="5">
    <source>
        <dbReference type="Proteomes" id="UP000317648"/>
    </source>
</evidence>
<dbReference type="KEGG" id="lcre:Pla8534_33760"/>
<evidence type="ECO:0000256" key="3">
    <source>
        <dbReference type="SAM" id="MobiDB-lite"/>
    </source>
</evidence>
<dbReference type="EMBL" id="CP036433">
    <property type="protein sequence ID" value="QDU95561.1"/>
    <property type="molecule type" value="Genomic_DNA"/>
</dbReference>
<dbReference type="OrthoDB" id="9794601at2"/>
<sequence length="331" mass="38062">MNRDVIAMSKLGEMGRFGNQVIQYMFLKTYALQHDLEVQTPPWIGQKLFGCEDRPISASLPEFEELYDKDPQRMMIPRLDAPLRNVDVAGYFQYASAYYQPHQAYIRSLFTPVDAVRRPLEAAVARLRQRGRTIVALHIRRGDYGYGYFYRTPTSWYLRWLESVWSDLDDPVLYIASDDLPNVLGDFKSYSPVTVKDLDIRLRQAPFYPEFFLLSQADVLAIPNSTFSFVAAMLNEKLQAAYRSQLSDQVDGSHFHRFDPWNAPMLDTSARVEDFPQVQGIARPPRRKKFRPLRWLRSYLRERQAASGKGSCNAMAATPRHAVSRSAASAT</sequence>
<evidence type="ECO:0000313" key="4">
    <source>
        <dbReference type="EMBL" id="QDU95561.1"/>
    </source>
</evidence>
<dbReference type="AlphaFoldDB" id="A0A518DUP4"/>
<feature type="region of interest" description="Disordered" evidence="3">
    <location>
        <begin position="309"/>
        <end position="331"/>
    </location>
</feature>
<evidence type="ECO:0000256" key="2">
    <source>
        <dbReference type="ARBA" id="ARBA00022679"/>
    </source>
</evidence>
<reference evidence="4 5" key="1">
    <citation type="submission" date="2019-02" db="EMBL/GenBank/DDBJ databases">
        <title>Deep-cultivation of Planctomycetes and their phenomic and genomic characterization uncovers novel biology.</title>
        <authorList>
            <person name="Wiegand S."/>
            <person name="Jogler M."/>
            <person name="Boedeker C."/>
            <person name="Pinto D."/>
            <person name="Vollmers J."/>
            <person name="Rivas-Marin E."/>
            <person name="Kohn T."/>
            <person name="Peeters S.H."/>
            <person name="Heuer A."/>
            <person name="Rast P."/>
            <person name="Oberbeckmann S."/>
            <person name="Bunk B."/>
            <person name="Jeske O."/>
            <person name="Meyerdierks A."/>
            <person name="Storesund J.E."/>
            <person name="Kallscheuer N."/>
            <person name="Luecker S."/>
            <person name="Lage O.M."/>
            <person name="Pohl T."/>
            <person name="Merkel B.J."/>
            <person name="Hornburger P."/>
            <person name="Mueller R.-W."/>
            <person name="Bruemmer F."/>
            <person name="Labrenz M."/>
            <person name="Spormann A.M."/>
            <person name="Op den Camp H."/>
            <person name="Overmann J."/>
            <person name="Amann R."/>
            <person name="Jetten M.S.M."/>
            <person name="Mascher T."/>
            <person name="Medema M.H."/>
            <person name="Devos D.P."/>
            <person name="Kaster A.-K."/>
            <person name="Ovreas L."/>
            <person name="Rohde M."/>
            <person name="Galperin M.Y."/>
            <person name="Jogler C."/>
        </authorList>
    </citation>
    <scope>NUCLEOTIDE SEQUENCE [LARGE SCALE GENOMIC DNA]</scope>
    <source>
        <strain evidence="4 5">Pla85_3_4</strain>
    </source>
</reference>
<evidence type="ECO:0000256" key="1">
    <source>
        <dbReference type="ARBA" id="ARBA00022676"/>
    </source>
</evidence>
<dbReference type="PANTHER" id="PTHR11927">
    <property type="entry name" value="GALACTOSIDE 2-L-FUCOSYLTRANSFERASE"/>
    <property type="match status" value="1"/>
</dbReference>
<dbReference type="CDD" id="cd11301">
    <property type="entry name" value="Fut1_Fut2_like"/>
    <property type="match status" value="1"/>
</dbReference>
<keyword evidence="1" id="KW-0328">Glycosyltransferase</keyword>
<dbReference type="GO" id="GO:0008107">
    <property type="term" value="F:galactoside 2-alpha-L-fucosyltransferase activity"/>
    <property type="evidence" value="ECO:0007669"/>
    <property type="project" value="InterPro"/>
</dbReference>
<protein>
    <recommendedName>
        <fullName evidence="6">Glycosyl transferase family 11</fullName>
    </recommendedName>
</protein>
<accession>A0A518DUP4</accession>
<name>A0A518DUP4_9BACT</name>
<evidence type="ECO:0008006" key="6">
    <source>
        <dbReference type="Google" id="ProtNLM"/>
    </source>
</evidence>
<dbReference type="RefSeq" id="WP_145054282.1">
    <property type="nucleotide sequence ID" value="NZ_CP036433.1"/>
</dbReference>
<gene>
    <name evidence="4" type="ORF">Pla8534_33760</name>
</gene>
<dbReference type="InterPro" id="IPR002516">
    <property type="entry name" value="Glyco_trans_11"/>
</dbReference>
<dbReference type="PANTHER" id="PTHR11927:SF9">
    <property type="entry name" value="L-FUCOSYLTRANSFERASE"/>
    <property type="match status" value="1"/>
</dbReference>
<keyword evidence="2" id="KW-0808">Transferase</keyword>
<organism evidence="4 5">
    <name type="scientific">Lignipirellula cremea</name>
    <dbReference type="NCBI Taxonomy" id="2528010"/>
    <lineage>
        <taxon>Bacteria</taxon>
        <taxon>Pseudomonadati</taxon>
        <taxon>Planctomycetota</taxon>
        <taxon>Planctomycetia</taxon>
        <taxon>Pirellulales</taxon>
        <taxon>Pirellulaceae</taxon>
        <taxon>Lignipirellula</taxon>
    </lineage>
</organism>